<accession>A0A0C1ECN0</accession>
<protein>
    <submittedName>
        <fullName evidence="1">Uncharacterized protein</fullName>
    </submittedName>
</protein>
<evidence type="ECO:0000313" key="2">
    <source>
        <dbReference type="Proteomes" id="UP000031390"/>
    </source>
</evidence>
<dbReference type="Proteomes" id="UP000031390">
    <property type="component" value="Unassembled WGS sequence"/>
</dbReference>
<evidence type="ECO:0000313" key="1">
    <source>
        <dbReference type="EMBL" id="KIC06578.1"/>
    </source>
</evidence>
<organism evidence="1 2">
    <name type="scientific">Morococcus cerebrosus</name>
    <dbReference type="NCBI Taxonomy" id="1056807"/>
    <lineage>
        <taxon>Bacteria</taxon>
        <taxon>Pseudomonadati</taxon>
        <taxon>Pseudomonadota</taxon>
        <taxon>Betaproteobacteria</taxon>
        <taxon>Neisseriales</taxon>
        <taxon>Neisseriaceae</taxon>
        <taxon>Morococcus</taxon>
    </lineage>
</organism>
<proteinExistence type="predicted"/>
<gene>
    <name evidence="1" type="ORF">MCC93_19920</name>
</gene>
<dbReference type="EMBL" id="JUFZ01000096">
    <property type="protein sequence ID" value="KIC06578.1"/>
    <property type="molecule type" value="Genomic_DNA"/>
</dbReference>
<reference evidence="1 2" key="1">
    <citation type="submission" date="2014-12" db="EMBL/GenBank/DDBJ databases">
        <title>Genome sequence of Morococcus cerebrosus.</title>
        <authorList>
            <person name="Shin S.-K."/>
            <person name="Yi H."/>
        </authorList>
    </citation>
    <scope>NUCLEOTIDE SEQUENCE [LARGE SCALE GENOMIC DNA]</scope>
    <source>
        <strain evidence="1 2">CIP 81.93</strain>
    </source>
</reference>
<sequence length="62" mass="7323">MRVCFIVSDDLSIREIRGRSPRYGFVAVEFKPLQNNIRSSENRFQTTFSLFYFTVDSNQNKP</sequence>
<comment type="caution">
    <text evidence="1">The sequence shown here is derived from an EMBL/GenBank/DDBJ whole genome shotgun (WGS) entry which is preliminary data.</text>
</comment>
<dbReference type="AlphaFoldDB" id="A0A0C1ECN0"/>
<name>A0A0C1ECN0_9NEIS</name>